<dbReference type="InterPro" id="IPR019099">
    <property type="entry name" value="Uncharacterised_PGPGW_TM"/>
</dbReference>
<reference evidence="4" key="1">
    <citation type="submission" date="2016-10" db="EMBL/GenBank/DDBJ databases">
        <authorList>
            <person name="Varghese N."/>
            <person name="Submissions S."/>
        </authorList>
    </citation>
    <scope>NUCLEOTIDE SEQUENCE [LARGE SCALE GENOMIC DNA]</scope>
    <source>
        <strain evidence="4">DSM 45422</strain>
    </source>
</reference>
<dbReference type="STRING" id="1137993.SAMN05660209_02346"/>
<evidence type="ECO:0000313" key="3">
    <source>
        <dbReference type="EMBL" id="SDY21355.1"/>
    </source>
</evidence>
<keyword evidence="2" id="KW-0812">Transmembrane</keyword>
<accession>A0A1H3I1R7</accession>
<gene>
    <name evidence="3" type="ORF">SAMN05660209_02346</name>
</gene>
<proteinExistence type="predicted"/>
<keyword evidence="4" id="KW-1185">Reference proteome</keyword>
<keyword evidence="2" id="KW-0472">Membrane</keyword>
<dbReference type="AlphaFoldDB" id="A0A1H3I1R7"/>
<evidence type="ECO:0000256" key="1">
    <source>
        <dbReference type="SAM" id="MobiDB-lite"/>
    </source>
</evidence>
<dbReference type="Proteomes" id="UP000198921">
    <property type="component" value="Unassembled WGS sequence"/>
</dbReference>
<keyword evidence="2" id="KW-1133">Transmembrane helix</keyword>
<sequence>MASSGTGQPVAPVSAARRPRASEEGHHRRLRERVAATHWRRRLAARRPLDHGYRLVVGAVGALVVTFGLVTIPLPGPGWLTVIAGLFLLATEFTWAERLLDFTRRHVRAWTEWLGRQRVWVRVAVGLATAAFVYGVLVVVLHAMGVPDWVPGWVPLWR</sequence>
<organism evidence="3 4">
    <name type="scientific">Geodermatophilus africanus</name>
    <dbReference type="NCBI Taxonomy" id="1137993"/>
    <lineage>
        <taxon>Bacteria</taxon>
        <taxon>Bacillati</taxon>
        <taxon>Actinomycetota</taxon>
        <taxon>Actinomycetes</taxon>
        <taxon>Geodermatophilales</taxon>
        <taxon>Geodermatophilaceae</taxon>
        <taxon>Geodermatophilus</taxon>
    </lineage>
</organism>
<dbReference type="Pfam" id="PF09656">
    <property type="entry name" value="PGPGW"/>
    <property type="match status" value="1"/>
</dbReference>
<name>A0A1H3I1R7_9ACTN</name>
<evidence type="ECO:0000313" key="4">
    <source>
        <dbReference type="Proteomes" id="UP000198921"/>
    </source>
</evidence>
<feature type="region of interest" description="Disordered" evidence="1">
    <location>
        <begin position="1"/>
        <end position="29"/>
    </location>
</feature>
<dbReference type="NCBIfam" id="TIGR02611">
    <property type="entry name" value="TIGR02611 family protein"/>
    <property type="match status" value="1"/>
</dbReference>
<dbReference type="EMBL" id="FNOT01000005">
    <property type="protein sequence ID" value="SDY21355.1"/>
    <property type="molecule type" value="Genomic_DNA"/>
</dbReference>
<feature type="transmembrane region" description="Helical" evidence="2">
    <location>
        <begin position="52"/>
        <end position="72"/>
    </location>
</feature>
<protein>
    <submittedName>
        <fullName evidence="3">TIGR02611 family protein</fullName>
    </submittedName>
</protein>
<evidence type="ECO:0000256" key="2">
    <source>
        <dbReference type="SAM" id="Phobius"/>
    </source>
</evidence>
<feature type="transmembrane region" description="Helical" evidence="2">
    <location>
        <begin position="78"/>
        <end position="98"/>
    </location>
</feature>
<dbReference type="OrthoDB" id="3295542at2"/>
<feature type="transmembrane region" description="Helical" evidence="2">
    <location>
        <begin position="119"/>
        <end position="144"/>
    </location>
</feature>
<dbReference type="InterPro" id="IPR013434">
    <property type="entry name" value="CHP02611"/>
</dbReference>